<dbReference type="Pfam" id="PF08555">
    <property type="entry name" value="FAM32A"/>
    <property type="match status" value="1"/>
</dbReference>
<keyword evidence="3" id="KW-1185">Reference proteome</keyword>
<proteinExistence type="inferred from homology"/>
<dbReference type="PANTHER" id="PTHR13282:SF6">
    <property type="entry name" value="PROTEIN FAM32A"/>
    <property type="match status" value="1"/>
</dbReference>
<feature type="compositionally biased region" description="Basic and acidic residues" evidence="2">
    <location>
        <begin position="31"/>
        <end position="41"/>
    </location>
</feature>
<gene>
    <name evidence="4" type="primary">LOC111599135</name>
</gene>
<feature type="region of interest" description="Disordered" evidence="2">
    <location>
        <begin position="19"/>
        <end position="99"/>
    </location>
</feature>
<name>A0A6J1LXN4_DROHY</name>
<dbReference type="InterPro" id="IPR013865">
    <property type="entry name" value="FAM32A"/>
</dbReference>
<protein>
    <submittedName>
        <fullName evidence="4">Protein FAM32A</fullName>
    </submittedName>
</protein>
<accession>A0A6J1LXN4</accession>
<sequence length="125" mass="14526">MSDAYAYAAKGKLKLKSDTELKKKKKKHKNKDKEKEKDELQRAFVEQQLNEAANGTAQASTSSTSGYQRKLTKAELATKKQQEKMRNKRIMDKAQTTHKQRVEKFNEHLDTLTEHFDIPKVSWTK</sequence>
<dbReference type="RefSeq" id="XP_023170467.1">
    <property type="nucleotide sequence ID" value="XM_023314699.2"/>
</dbReference>
<evidence type="ECO:0000256" key="2">
    <source>
        <dbReference type="SAM" id="MobiDB-lite"/>
    </source>
</evidence>
<dbReference type="OrthoDB" id="205403at2759"/>
<reference evidence="4" key="1">
    <citation type="submission" date="2025-08" db="UniProtKB">
        <authorList>
            <consortium name="RefSeq"/>
        </authorList>
    </citation>
    <scope>IDENTIFICATION</scope>
    <source>
        <strain evidence="4">15085-1641.00</strain>
        <tissue evidence="4">Whole body</tissue>
    </source>
</reference>
<evidence type="ECO:0000256" key="1">
    <source>
        <dbReference type="ARBA" id="ARBA00008948"/>
    </source>
</evidence>
<dbReference type="GO" id="GO:0005730">
    <property type="term" value="C:nucleolus"/>
    <property type="evidence" value="ECO:0007669"/>
    <property type="project" value="TreeGrafter"/>
</dbReference>
<evidence type="ECO:0000313" key="3">
    <source>
        <dbReference type="Proteomes" id="UP000504633"/>
    </source>
</evidence>
<dbReference type="PANTHER" id="PTHR13282">
    <property type="entry name" value="PROTEIN FAM32A"/>
    <property type="match status" value="1"/>
</dbReference>
<dbReference type="GeneID" id="111599135"/>
<feature type="compositionally biased region" description="Basic and acidic residues" evidence="2">
    <location>
        <begin position="72"/>
        <end position="92"/>
    </location>
</feature>
<comment type="similarity">
    <text evidence="1">Belongs to the FAM32 family.</text>
</comment>
<dbReference type="OMA" id="MSDEYQH"/>
<feature type="compositionally biased region" description="Low complexity" evidence="2">
    <location>
        <begin position="52"/>
        <end position="65"/>
    </location>
</feature>
<organism evidence="3 4">
    <name type="scientific">Drosophila hydei</name>
    <name type="common">Fruit fly</name>
    <dbReference type="NCBI Taxonomy" id="7224"/>
    <lineage>
        <taxon>Eukaryota</taxon>
        <taxon>Metazoa</taxon>
        <taxon>Ecdysozoa</taxon>
        <taxon>Arthropoda</taxon>
        <taxon>Hexapoda</taxon>
        <taxon>Insecta</taxon>
        <taxon>Pterygota</taxon>
        <taxon>Neoptera</taxon>
        <taxon>Endopterygota</taxon>
        <taxon>Diptera</taxon>
        <taxon>Brachycera</taxon>
        <taxon>Muscomorpha</taxon>
        <taxon>Ephydroidea</taxon>
        <taxon>Drosophilidae</taxon>
        <taxon>Drosophila</taxon>
    </lineage>
</organism>
<dbReference type="Proteomes" id="UP000504633">
    <property type="component" value="Unplaced"/>
</dbReference>
<evidence type="ECO:0000313" key="4">
    <source>
        <dbReference type="RefSeq" id="XP_023170467.1"/>
    </source>
</evidence>
<dbReference type="AlphaFoldDB" id="A0A6J1LXN4"/>
<dbReference type="KEGG" id="dhe:111599135"/>